<dbReference type="InterPro" id="IPR050641">
    <property type="entry name" value="RIFMO-like"/>
</dbReference>
<evidence type="ECO:0000256" key="1">
    <source>
        <dbReference type="ARBA" id="ARBA00001974"/>
    </source>
</evidence>
<dbReference type="Gene3D" id="3.50.50.60">
    <property type="entry name" value="FAD/NAD(P)-binding domain"/>
    <property type="match status" value="1"/>
</dbReference>
<keyword evidence="5" id="KW-0560">Oxidoreductase</keyword>
<dbReference type="Gene3D" id="3.30.9.10">
    <property type="entry name" value="D-Amino Acid Oxidase, subunit A, domain 2"/>
    <property type="match status" value="1"/>
</dbReference>
<dbReference type="PANTHER" id="PTHR43004">
    <property type="entry name" value="TRK SYSTEM POTASSIUM UPTAKE PROTEIN"/>
    <property type="match status" value="1"/>
</dbReference>
<dbReference type="Pfam" id="PF01494">
    <property type="entry name" value="FAD_binding_3"/>
    <property type="match status" value="1"/>
</dbReference>
<evidence type="ECO:0000256" key="2">
    <source>
        <dbReference type="ARBA" id="ARBA00022630"/>
    </source>
</evidence>
<dbReference type="Proteomes" id="UP001369736">
    <property type="component" value="Unassembled WGS sequence"/>
</dbReference>
<dbReference type="InterPro" id="IPR002938">
    <property type="entry name" value="FAD-bd"/>
</dbReference>
<organism evidence="5 6">
    <name type="scientific">Actinomycetospora flava</name>
    <dbReference type="NCBI Taxonomy" id="3129232"/>
    <lineage>
        <taxon>Bacteria</taxon>
        <taxon>Bacillati</taxon>
        <taxon>Actinomycetota</taxon>
        <taxon>Actinomycetes</taxon>
        <taxon>Pseudonocardiales</taxon>
        <taxon>Pseudonocardiaceae</taxon>
        <taxon>Actinomycetospora</taxon>
    </lineage>
</organism>
<evidence type="ECO:0000256" key="3">
    <source>
        <dbReference type="ARBA" id="ARBA00022827"/>
    </source>
</evidence>
<keyword evidence="5" id="KW-0503">Monooxygenase</keyword>
<sequence length="459" mass="48216">MRQHVHWKCDVLVVGGGAAGLAAAVTLGRHGIDTVVVEKRPTPSTWPRATVISTRAMEHVRSWGLERAVRAQGPDADVWLWECASLATADEGRAVAVGYPTREQAALVSPTAPAVVAQDRFEAVLRRHLATLPSVRTASGIEIDTITQDPDGVVATTADGRKVHARYLVGADGAHSAVRRAVGIDVQGDEDGVLSGTQAVVHAPLAQVLGAVRFGLYWVSDSPGLFFPAGDDRWIYVPGQDTDDPDEAADLLRRSAGVPDLDVRVESVRRIHAAAHVADTFRAGDVFLAGDAAHRVTPRGGTGMNTALQSGVDLAWKLAWVLRGWAGPELLDTYEVERRPVAEHVVARSTDPDGSRRDVAAELAVDLGARLPHFVLPDGRSTLDLLGEGWTVLAGPRADAGARLLAAGRSGSAPVTVHTLDAGTACALGLGADGALLARPDGVPVARHRATTARPLAAA</sequence>
<dbReference type="RefSeq" id="WP_337701793.1">
    <property type="nucleotide sequence ID" value="NZ_JBBEGM010000002.1"/>
</dbReference>
<proteinExistence type="predicted"/>
<gene>
    <name evidence="5" type="ORF">WCD58_09045</name>
</gene>
<dbReference type="EMBL" id="JBBEGM010000002">
    <property type="protein sequence ID" value="MEJ2861300.1"/>
    <property type="molecule type" value="Genomic_DNA"/>
</dbReference>
<comment type="caution">
    <text evidence="5">The sequence shown here is derived from an EMBL/GenBank/DDBJ whole genome shotgun (WGS) entry which is preliminary data.</text>
</comment>
<comment type="cofactor">
    <cofactor evidence="1">
        <name>FAD</name>
        <dbReference type="ChEBI" id="CHEBI:57692"/>
    </cofactor>
</comment>
<name>A0ABU8M398_9PSEU</name>
<keyword evidence="3" id="KW-0274">FAD</keyword>
<dbReference type="InterPro" id="IPR036188">
    <property type="entry name" value="FAD/NAD-bd_sf"/>
</dbReference>
<protein>
    <submittedName>
        <fullName evidence="5">FAD-dependent monooxygenase</fullName>
    </submittedName>
</protein>
<dbReference type="PANTHER" id="PTHR43004:SF19">
    <property type="entry name" value="BINDING MONOOXYGENASE, PUTATIVE (JCVI)-RELATED"/>
    <property type="match status" value="1"/>
</dbReference>
<keyword evidence="2" id="KW-0285">Flavoprotein</keyword>
<feature type="domain" description="FAD-binding" evidence="4">
    <location>
        <begin position="8"/>
        <end position="349"/>
    </location>
</feature>
<reference evidence="5 6" key="1">
    <citation type="submission" date="2024-03" db="EMBL/GenBank/DDBJ databases">
        <title>Actinomycetospora sp. OC33-EN07, a novel actinomycete isolated from wild orchid (Aerides multiflora).</title>
        <authorList>
            <person name="Suriyachadkun C."/>
        </authorList>
    </citation>
    <scope>NUCLEOTIDE SEQUENCE [LARGE SCALE GENOMIC DNA]</scope>
    <source>
        <strain evidence="5 6">OC33-EN07</strain>
    </source>
</reference>
<accession>A0ABU8M398</accession>
<evidence type="ECO:0000259" key="4">
    <source>
        <dbReference type="Pfam" id="PF01494"/>
    </source>
</evidence>
<dbReference type="GO" id="GO:0004497">
    <property type="term" value="F:monooxygenase activity"/>
    <property type="evidence" value="ECO:0007669"/>
    <property type="project" value="UniProtKB-KW"/>
</dbReference>
<evidence type="ECO:0000313" key="6">
    <source>
        <dbReference type="Proteomes" id="UP001369736"/>
    </source>
</evidence>
<dbReference type="SUPFAM" id="SSF51905">
    <property type="entry name" value="FAD/NAD(P)-binding domain"/>
    <property type="match status" value="1"/>
</dbReference>
<keyword evidence="6" id="KW-1185">Reference proteome</keyword>
<dbReference type="PRINTS" id="PR00420">
    <property type="entry name" value="RNGMNOXGNASE"/>
</dbReference>
<evidence type="ECO:0000313" key="5">
    <source>
        <dbReference type="EMBL" id="MEJ2861300.1"/>
    </source>
</evidence>
<dbReference type="Gene3D" id="3.40.30.120">
    <property type="match status" value="1"/>
</dbReference>